<evidence type="ECO:0000256" key="9">
    <source>
        <dbReference type="ARBA" id="ARBA00038781"/>
    </source>
</evidence>
<feature type="transmembrane region" description="Helical" evidence="12">
    <location>
        <begin position="61"/>
        <end position="83"/>
    </location>
</feature>
<dbReference type="NCBIfam" id="NF040839">
    <property type="entry name" value="tungstate_WtpB"/>
    <property type="match status" value="1"/>
</dbReference>
<gene>
    <name evidence="14" type="ORF">A3L01_06580</name>
</gene>
<evidence type="ECO:0000256" key="8">
    <source>
        <dbReference type="ARBA" id="ARBA00023136"/>
    </source>
</evidence>
<evidence type="ECO:0000256" key="1">
    <source>
        <dbReference type="ARBA" id="ARBA00004651"/>
    </source>
</evidence>
<dbReference type="KEGG" id="tbs:A3L01_06580"/>
<evidence type="ECO:0000256" key="5">
    <source>
        <dbReference type="ARBA" id="ARBA00022505"/>
    </source>
</evidence>
<dbReference type="InterPro" id="IPR035906">
    <property type="entry name" value="MetI-like_sf"/>
</dbReference>
<evidence type="ECO:0000256" key="12">
    <source>
        <dbReference type="RuleBase" id="RU363032"/>
    </source>
</evidence>
<feature type="transmembrane region" description="Helical" evidence="12">
    <location>
        <begin position="12"/>
        <end position="35"/>
    </location>
</feature>
<dbReference type="Proteomes" id="UP000250272">
    <property type="component" value="Chromosome"/>
</dbReference>
<keyword evidence="15" id="KW-1185">Reference proteome</keyword>
<comment type="subcellular location">
    <subcellularLocation>
        <location evidence="1 12">Cell membrane</location>
        <topology evidence="1 12">Multi-pass membrane protein</topology>
    </subcellularLocation>
</comment>
<dbReference type="GO" id="GO:0005886">
    <property type="term" value="C:plasma membrane"/>
    <property type="evidence" value="ECO:0007669"/>
    <property type="project" value="UniProtKB-SubCell"/>
</dbReference>
<dbReference type="AlphaFoldDB" id="A0A2Z2MJY9"/>
<keyword evidence="7 12" id="KW-1133">Transmembrane helix</keyword>
<evidence type="ECO:0000256" key="10">
    <source>
        <dbReference type="ARBA" id="ARBA00044744"/>
    </source>
</evidence>
<keyword evidence="8 12" id="KW-0472">Membrane</keyword>
<protein>
    <recommendedName>
        <fullName evidence="11">Molybdate/tungstate transport system permease protein WtpB</fullName>
    </recommendedName>
</protein>
<evidence type="ECO:0000256" key="4">
    <source>
        <dbReference type="ARBA" id="ARBA00022475"/>
    </source>
</evidence>
<evidence type="ECO:0000256" key="7">
    <source>
        <dbReference type="ARBA" id="ARBA00022989"/>
    </source>
</evidence>
<sequence>MKRGNARRDYTLYFFAAMGSFLVVYIALPLVVILVKQASDWGMLVKTLQDELVIKALRNSLITATATALIALLFGVPLGYVLARKEFPGKSLVQAIVDVPIVIPHSVVGIMLLVTFSSAILDSYTGIIAAMLFVSAPFAINAARDGFLAVDEELEHVARTLGASRLRAFFSIALPMAFPAIASGAIMTWARAISEVGAILIVAYYPKTAQVLVMEYFNNYGLRASRPISVILIVMSLTIFIILRWLVGRKNA</sequence>
<keyword evidence="5" id="KW-0500">Molybdenum</keyword>
<feature type="transmembrane region" description="Helical" evidence="12">
    <location>
        <begin position="168"/>
        <end position="190"/>
    </location>
</feature>
<dbReference type="PROSITE" id="PS50928">
    <property type="entry name" value="ABC_TM1"/>
    <property type="match status" value="1"/>
</dbReference>
<dbReference type="Gene3D" id="1.10.3720.10">
    <property type="entry name" value="MetI-like"/>
    <property type="match status" value="1"/>
</dbReference>
<name>A0A2Z2MJY9_9EURY</name>
<feature type="transmembrane region" description="Helical" evidence="12">
    <location>
        <begin position="127"/>
        <end position="147"/>
    </location>
</feature>
<evidence type="ECO:0000256" key="6">
    <source>
        <dbReference type="ARBA" id="ARBA00022692"/>
    </source>
</evidence>
<dbReference type="InterPro" id="IPR000515">
    <property type="entry name" value="MetI-like"/>
</dbReference>
<reference evidence="14 15" key="1">
    <citation type="submission" date="2016-04" db="EMBL/GenBank/DDBJ databases">
        <title>Complete genome sequence of Thermococcus barossii type strain SHCK-94.</title>
        <authorList>
            <person name="Oger P.M."/>
        </authorList>
    </citation>
    <scope>NUCLEOTIDE SEQUENCE [LARGE SCALE GENOMIC DNA]</scope>
    <source>
        <strain evidence="14 15">SHCK-94</strain>
    </source>
</reference>
<comment type="function">
    <text evidence="10">Part of the ABC transporter complex WtpABC involved in molybdate/tungstate import. Probably responsible for the translocation of the substrate across the membrane.</text>
</comment>
<keyword evidence="3 12" id="KW-0813">Transport</keyword>
<feature type="domain" description="ABC transmembrane type-1" evidence="13">
    <location>
        <begin position="57"/>
        <end position="243"/>
    </location>
</feature>
<accession>A0A2Z2MJY9</accession>
<proteinExistence type="inferred from homology"/>
<organism evidence="14 15">
    <name type="scientific">Thermococcus barossii</name>
    <dbReference type="NCBI Taxonomy" id="54077"/>
    <lineage>
        <taxon>Archaea</taxon>
        <taxon>Methanobacteriati</taxon>
        <taxon>Methanobacteriota</taxon>
        <taxon>Thermococci</taxon>
        <taxon>Thermococcales</taxon>
        <taxon>Thermococcaceae</taxon>
        <taxon>Thermococcus</taxon>
    </lineage>
</organism>
<dbReference type="GO" id="GO:0055085">
    <property type="term" value="P:transmembrane transport"/>
    <property type="evidence" value="ECO:0007669"/>
    <property type="project" value="InterPro"/>
</dbReference>
<evidence type="ECO:0000313" key="15">
    <source>
        <dbReference type="Proteomes" id="UP000250272"/>
    </source>
</evidence>
<keyword evidence="4" id="KW-1003">Cell membrane</keyword>
<dbReference type="OrthoDB" id="11163at2157"/>
<dbReference type="PANTHER" id="PTHR30183:SF3">
    <property type="entry name" value="MOLYBDENUM TRANSPORT SYSTEM PERMEASE PROTEIN MODB"/>
    <property type="match status" value="1"/>
</dbReference>
<dbReference type="InterPro" id="IPR053405">
    <property type="entry name" value="Mo/W_ABC_Transporter_Permease"/>
</dbReference>
<dbReference type="PANTHER" id="PTHR30183">
    <property type="entry name" value="MOLYBDENUM TRANSPORT SYSTEM PERMEASE PROTEIN MODB"/>
    <property type="match status" value="1"/>
</dbReference>
<evidence type="ECO:0000313" key="14">
    <source>
        <dbReference type="EMBL" id="ASJ05045.1"/>
    </source>
</evidence>
<dbReference type="CDD" id="cd06261">
    <property type="entry name" value="TM_PBP2"/>
    <property type="match status" value="1"/>
</dbReference>
<evidence type="ECO:0000256" key="2">
    <source>
        <dbReference type="ARBA" id="ARBA00009306"/>
    </source>
</evidence>
<feature type="transmembrane region" description="Helical" evidence="12">
    <location>
        <begin position="229"/>
        <end position="247"/>
    </location>
</feature>
<comment type="subunit">
    <text evidence="9">The complex is composed of two ATP-binding proteins (WtpC), two transmembrane proteins (WtpB) and a solute-binding protein (WtpA).</text>
</comment>
<dbReference type="SUPFAM" id="SSF161098">
    <property type="entry name" value="MetI-like"/>
    <property type="match status" value="1"/>
</dbReference>
<dbReference type="Pfam" id="PF00528">
    <property type="entry name" value="BPD_transp_1"/>
    <property type="match status" value="1"/>
</dbReference>
<comment type="similarity">
    <text evidence="2 12">Belongs to the binding-protein-dependent transport system permease family.</text>
</comment>
<dbReference type="EMBL" id="CP015101">
    <property type="protein sequence ID" value="ASJ05045.1"/>
    <property type="molecule type" value="Genomic_DNA"/>
</dbReference>
<evidence type="ECO:0000256" key="3">
    <source>
        <dbReference type="ARBA" id="ARBA00022448"/>
    </source>
</evidence>
<feature type="transmembrane region" description="Helical" evidence="12">
    <location>
        <begin position="95"/>
        <end position="121"/>
    </location>
</feature>
<keyword evidence="6 12" id="KW-0812">Transmembrane</keyword>
<evidence type="ECO:0000256" key="11">
    <source>
        <dbReference type="ARBA" id="ARBA00044785"/>
    </source>
</evidence>
<evidence type="ECO:0000259" key="13">
    <source>
        <dbReference type="PROSITE" id="PS50928"/>
    </source>
</evidence>